<accession>A0ABP1RAH7</accession>
<protein>
    <recommendedName>
        <fullName evidence="3">NB-ARC domain-containing protein</fullName>
    </recommendedName>
</protein>
<dbReference type="InterPro" id="IPR036770">
    <property type="entry name" value="Ankyrin_rpt-contain_sf"/>
</dbReference>
<evidence type="ECO:0008006" key="3">
    <source>
        <dbReference type="Google" id="ProtNLM"/>
    </source>
</evidence>
<dbReference type="Proteomes" id="UP001642540">
    <property type="component" value="Unassembled WGS sequence"/>
</dbReference>
<reference evidence="1 2" key="1">
    <citation type="submission" date="2024-08" db="EMBL/GenBank/DDBJ databases">
        <authorList>
            <person name="Cucini C."/>
            <person name="Frati F."/>
        </authorList>
    </citation>
    <scope>NUCLEOTIDE SEQUENCE [LARGE SCALE GENOMIC DNA]</scope>
</reference>
<evidence type="ECO:0000313" key="1">
    <source>
        <dbReference type="EMBL" id="CAL8124576.1"/>
    </source>
</evidence>
<dbReference type="EMBL" id="CAXLJM020000068">
    <property type="protein sequence ID" value="CAL8124576.1"/>
    <property type="molecule type" value="Genomic_DNA"/>
</dbReference>
<proteinExistence type="predicted"/>
<dbReference type="Gene3D" id="1.25.40.20">
    <property type="entry name" value="Ankyrin repeat-containing domain"/>
    <property type="match status" value="1"/>
</dbReference>
<name>A0ABP1RAH7_9HEXA</name>
<gene>
    <name evidence="1" type="ORF">ODALV1_LOCUS20671</name>
</gene>
<comment type="caution">
    <text evidence="1">The sequence shown here is derived from an EMBL/GenBank/DDBJ whole genome shotgun (WGS) entry which is preliminary data.</text>
</comment>
<evidence type="ECO:0000313" key="2">
    <source>
        <dbReference type="Proteomes" id="UP001642540"/>
    </source>
</evidence>
<keyword evidence="2" id="KW-1185">Reference proteome</keyword>
<sequence>MSTELVLKSELPLKPISNNEILEFLLSTTNHTVLILSTMDKRFTSQRVENALRRRNIHHAHFPSPDFALDTTIDSGNVNVVTVDDDLSSLLKQTEAIRVKTVMITKTESRENIEGLIKKTWRSLDTVLISNDDVPWQDMGEGAKLQIMEKLVSFQGAEVKLSDLLDGNTSTSQFESLLDRHESKEFFSKLISNETPILLESKSLKLPKYLIERKFNSLKRVLAPDIFTHGSDDVFVVTGTDVSHLAILFKSRKMITVDNFKNQAAQENITAKVIVANGRDDFKHICEKTSVHVHLLHCIIICKEDETTTTTFEWVSTRGSNRIITHHLDTRNLNPITEQELLKLDSSVSISTPTRGTGFSTLTRSIWRHLKEQYPTRCVFQFGISDLMDMMPEFMDALEDKLEDDYDSESDDDAEDDIDADHGYGLEEFLSCHSQIEFGDEHAEVAKFVLKTMMMMKSGGGPKCELILNDWESLASTQIPVAMELLSHISKRWKGTRVWVFSVKSLQPLSFYRTLEESLGFGSMLSYELCPLSYSDQMELVRMQDKQILTNVISAAIESLSSLLGDVDGKTFTSFPRHLVKLAEICEELIDGEESNFEDETLIAKLIPSPIVIFTELCSRIVGEKRREARLLDLLKTIMGERDSASEEFDNVHEHFSVIKLLPNMRMIANITFPEVGRISLETIMQYGIISCFSYTRGGNKQANFIHPAFAEYFTWRFIHRNKLCLSASESVDFFHTTDILEGLSSLGKFMFLGEVTKTVQEKGLKLLSECLKLYPDYEHVHMLENYLSNERASLNAFKMIYNMIEGSLRHGRICELAGGLLSPKPDVFILIGIQRGHSEIVKYLVMEEGYGPEWWKKCPGRIGKFILAAVNCMEEGMSDEVVVGRQEILKLLLFVNKSLVSREIESVLSLSEDWDQVLSNELYQINLKMLHFCIEQVGGDLRRVDGNGQNVLHGLAKDAEGGGNNAQDLEWFVAKMIEENGVDWKTKDGEGLDVVDLAIQNQNVRFAVNLADNLARMKEGQVELLEEAKTIYERCLACEARDNEEEVRSKLETVVAKLDEIRNPKIVKESEVIPLPFEKEELPKSRKQIEEPKEVVGKKKKKSKWYRPFC</sequence>
<organism evidence="1 2">
    <name type="scientific">Orchesella dallaii</name>
    <dbReference type="NCBI Taxonomy" id="48710"/>
    <lineage>
        <taxon>Eukaryota</taxon>
        <taxon>Metazoa</taxon>
        <taxon>Ecdysozoa</taxon>
        <taxon>Arthropoda</taxon>
        <taxon>Hexapoda</taxon>
        <taxon>Collembola</taxon>
        <taxon>Entomobryomorpha</taxon>
        <taxon>Entomobryoidea</taxon>
        <taxon>Orchesellidae</taxon>
        <taxon>Orchesellinae</taxon>
        <taxon>Orchesella</taxon>
    </lineage>
</organism>